<comment type="catalytic activity">
    <reaction evidence="7">
        <text>(2E)-4-hydroxy-3-methylbut-2-enyl diphosphate + oxidized [flavodoxin] + H2O + 2 H(+) = 2-C-methyl-D-erythritol 2,4-cyclic diphosphate + reduced [flavodoxin]</text>
        <dbReference type="Rhea" id="RHEA:43604"/>
        <dbReference type="Rhea" id="RHEA-COMP:10622"/>
        <dbReference type="Rhea" id="RHEA-COMP:10623"/>
        <dbReference type="ChEBI" id="CHEBI:15377"/>
        <dbReference type="ChEBI" id="CHEBI:15378"/>
        <dbReference type="ChEBI" id="CHEBI:57618"/>
        <dbReference type="ChEBI" id="CHEBI:58210"/>
        <dbReference type="ChEBI" id="CHEBI:58483"/>
        <dbReference type="ChEBI" id="CHEBI:128753"/>
        <dbReference type="EC" id="1.17.7.3"/>
    </reaction>
</comment>
<sequence length="379" mass="39908">MTTPEPSLHHCPDHFADTPLPAPRARTRSLFVGDVGIGGGNPVRVQSMTNTDTRDVDATLTQISALASAGCEIVRLAVLDLEASMALKKICAATPVPLIADIHFDSRLAVQAVEAGVRGLRINPGNIGGANKVDRVVDAARAAGVPIRIGVNSGSVDKDLLRKYGGPTPAAMVESALEHVRLLEERGFDAIKISLKSSSVLGTVAAYRLMAKTVDYPLHIGVTEAGTAMRGAVKSSVGLGILLAEGIGDTLRVSLTADPVEEMLVAWEILRALGLRARGPEIVSCPTCGRTEIGLMELASAVEDRLRGVEEVFTVAVMGCVVNGPGEAREADIGVAGGRDSGLIFRKGEVVRKVKGRAELLPAFMEELEKFLDERRAGA</sequence>
<evidence type="ECO:0000256" key="4">
    <source>
        <dbReference type="ARBA" id="ARBA00023004"/>
    </source>
</evidence>
<evidence type="ECO:0000256" key="2">
    <source>
        <dbReference type="ARBA" id="ARBA00022723"/>
    </source>
</evidence>
<dbReference type="Proteomes" id="UP000199581">
    <property type="component" value="Unassembled WGS sequence"/>
</dbReference>
<feature type="compositionally biased region" description="Basic and acidic residues" evidence="8">
    <location>
        <begin position="7"/>
        <end position="16"/>
    </location>
</feature>
<keyword evidence="1 7" id="KW-0004">4Fe-4S</keyword>
<feature type="region of interest" description="Disordered" evidence="8">
    <location>
        <begin position="1"/>
        <end position="22"/>
    </location>
</feature>
<dbReference type="InterPro" id="IPR058578">
    <property type="entry name" value="IspG_TIM"/>
</dbReference>
<dbReference type="Gene3D" id="3.30.413.10">
    <property type="entry name" value="Sulfite Reductase Hemoprotein, domain 1"/>
    <property type="match status" value="1"/>
</dbReference>
<dbReference type="InterPro" id="IPR016425">
    <property type="entry name" value="IspG_bac"/>
</dbReference>
<dbReference type="HAMAP" id="MF_00159">
    <property type="entry name" value="IspG"/>
    <property type="match status" value="1"/>
</dbReference>
<proteinExistence type="inferred from homology"/>
<keyword evidence="3 7" id="KW-0560">Oxidoreductase</keyword>
<dbReference type="PANTHER" id="PTHR30454">
    <property type="entry name" value="4-HYDROXY-3-METHYLBUT-2-EN-1-YL DIPHOSPHATE SYNTHASE"/>
    <property type="match status" value="1"/>
</dbReference>
<evidence type="ECO:0000256" key="1">
    <source>
        <dbReference type="ARBA" id="ARBA00022485"/>
    </source>
</evidence>
<comment type="similarity">
    <text evidence="7">Belongs to the IspG family.</text>
</comment>
<dbReference type="GO" id="GO:0019288">
    <property type="term" value="P:isopentenyl diphosphate biosynthetic process, methylerythritol 4-phosphate pathway"/>
    <property type="evidence" value="ECO:0007669"/>
    <property type="project" value="UniProtKB-UniRule"/>
</dbReference>
<dbReference type="GO" id="GO:0046429">
    <property type="term" value="F:4-hydroxy-3-methylbut-2-en-1-yl diphosphate synthase activity (ferredoxin)"/>
    <property type="evidence" value="ECO:0007669"/>
    <property type="project" value="UniProtKB-UniRule"/>
</dbReference>
<dbReference type="PIRSF" id="PIRSF004640">
    <property type="entry name" value="IspG"/>
    <property type="match status" value="1"/>
</dbReference>
<evidence type="ECO:0000256" key="8">
    <source>
        <dbReference type="SAM" id="MobiDB-lite"/>
    </source>
</evidence>
<feature type="binding site" evidence="7">
    <location>
        <position position="288"/>
    </location>
    <ligand>
        <name>[4Fe-4S] cluster</name>
        <dbReference type="ChEBI" id="CHEBI:49883"/>
    </ligand>
</feature>
<evidence type="ECO:0000256" key="7">
    <source>
        <dbReference type="HAMAP-Rule" id="MF_00159"/>
    </source>
</evidence>
<dbReference type="EMBL" id="FOTO01000007">
    <property type="protein sequence ID" value="SFL83957.1"/>
    <property type="molecule type" value="Genomic_DNA"/>
</dbReference>
<evidence type="ECO:0000259" key="9">
    <source>
        <dbReference type="Pfam" id="PF04551"/>
    </source>
</evidence>
<evidence type="ECO:0000259" key="10">
    <source>
        <dbReference type="Pfam" id="PF26540"/>
    </source>
</evidence>
<dbReference type="GO" id="GO:0141197">
    <property type="term" value="F:4-hydroxy-3-methylbut-2-enyl-diphosphate synthase activity (flavodoxin)"/>
    <property type="evidence" value="ECO:0007669"/>
    <property type="project" value="UniProtKB-EC"/>
</dbReference>
<gene>
    <name evidence="7" type="primary">ispG</name>
    <name evidence="11" type="ORF">SAMN05421830_107108</name>
</gene>
<dbReference type="InterPro" id="IPR004588">
    <property type="entry name" value="IspG_bac-typ"/>
</dbReference>
<evidence type="ECO:0000256" key="3">
    <source>
        <dbReference type="ARBA" id="ARBA00023002"/>
    </source>
</evidence>
<dbReference type="InterPro" id="IPR011060">
    <property type="entry name" value="RibuloseP-bd_barrel"/>
</dbReference>
<feature type="binding site" evidence="7">
    <location>
        <position position="320"/>
    </location>
    <ligand>
        <name>[4Fe-4S] cluster</name>
        <dbReference type="ChEBI" id="CHEBI:49883"/>
    </ligand>
</feature>
<dbReference type="AlphaFoldDB" id="A0A8G2C3M3"/>
<dbReference type="Pfam" id="PF04551">
    <property type="entry name" value="GcpE"/>
    <property type="match status" value="1"/>
</dbReference>
<feature type="domain" description="IspG C-terminal" evidence="10">
    <location>
        <begin position="281"/>
        <end position="369"/>
    </location>
</feature>
<dbReference type="Gene3D" id="3.20.20.20">
    <property type="entry name" value="Dihydropteroate synthase-like"/>
    <property type="match status" value="1"/>
</dbReference>
<dbReference type="GO" id="GO:0005506">
    <property type="term" value="F:iron ion binding"/>
    <property type="evidence" value="ECO:0007669"/>
    <property type="project" value="InterPro"/>
</dbReference>
<dbReference type="FunFam" id="3.20.20.20:FF:000001">
    <property type="entry name" value="4-hydroxy-3-methylbut-2-en-1-yl diphosphate synthase (flavodoxin)"/>
    <property type="match status" value="1"/>
</dbReference>
<name>A0A8G2C3M3_DESNO</name>
<reference evidence="11 12" key="1">
    <citation type="submission" date="2016-10" db="EMBL/GenBank/DDBJ databases">
        <authorList>
            <person name="Varghese N."/>
            <person name="Submissions S."/>
        </authorList>
    </citation>
    <scope>NUCLEOTIDE SEQUENCE [LARGE SCALE GENOMIC DNA]</scope>
    <source>
        <strain evidence="11 12">DSM 1741</strain>
    </source>
</reference>
<dbReference type="InterPro" id="IPR045854">
    <property type="entry name" value="NO2/SO3_Rdtase_4Fe4S_sf"/>
</dbReference>
<comment type="pathway">
    <text evidence="7">Isoprenoid biosynthesis; isopentenyl diphosphate biosynthesis via DXP pathway; isopentenyl diphosphate from 1-deoxy-D-xylulose 5-phosphate: step 5/6.</text>
</comment>
<evidence type="ECO:0000313" key="12">
    <source>
        <dbReference type="Proteomes" id="UP000199581"/>
    </source>
</evidence>
<feature type="domain" description="IspG TIM-barrel" evidence="9">
    <location>
        <begin position="27"/>
        <end position="267"/>
    </location>
</feature>
<accession>A0A8G2C3M3</accession>
<comment type="function">
    <text evidence="7">Converts 2C-methyl-D-erythritol 2,4-cyclodiphosphate (ME-2,4cPP) into 1-hydroxy-2-methyl-2-(E)-butenyl 4-diphosphate.</text>
</comment>
<dbReference type="SUPFAM" id="SSF56014">
    <property type="entry name" value="Nitrite and sulphite reductase 4Fe-4S domain-like"/>
    <property type="match status" value="1"/>
</dbReference>
<keyword evidence="4 7" id="KW-0408">Iron</keyword>
<evidence type="ECO:0000256" key="5">
    <source>
        <dbReference type="ARBA" id="ARBA00023014"/>
    </source>
</evidence>
<dbReference type="Pfam" id="PF26540">
    <property type="entry name" value="GcpE_C"/>
    <property type="match status" value="1"/>
</dbReference>
<evidence type="ECO:0000313" key="11">
    <source>
        <dbReference type="EMBL" id="SFL83957.1"/>
    </source>
</evidence>
<dbReference type="PANTHER" id="PTHR30454:SF0">
    <property type="entry name" value="4-HYDROXY-3-METHYLBUT-2-EN-1-YL DIPHOSPHATE SYNTHASE (FERREDOXIN), CHLOROPLASTIC"/>
    <property type="match status" value="1"/>
</dbReference>
<dbReference type="UniPathway" id="UPA00056">
    <property type="reaction ID" value="UER00096"/>
</dbReference>
<dbReference type="EC" id="1.17.7.3" evidence="7"/>
<protein>
    <recommendedName>
        <fullName evidence="7">4-hydroxy-3-methylbut-2-en-1-yl diphosphate synthase (flavodoxin)</fullName>
        <ecNumber evidence="7">1.17.7.3</ecNumber>
    </recommendedName>
    <alternativeName>
        <fullName evidence="7">1-hydroxy-2-methyl-2-(E)-butenyl 4-diphosphate synthase</fullName>
    </alternativeName>
</protein>
<comment type="cofactor">
    <cofactor evidence="7">
        <name>[4Fe-4S] cluster</name>
        <dbReference type="ChEBI" id="CHEBI:49883"/>
    </cofactor>
    <text evidence="7">Binds 1 [4Fe-4S] cluster.</text>
</comment>
<dbReference type="GO" id="GO:0051539">
    <property type="term" value="F:4 iron, 4 sulfur cluster binding"/>
    <property type="evidence" value="ECO:0007669"/>
    <property type="project" value="UniProtKB-UniRule"/>
</dbReference>
<keyword evidence="6 7" id="KW-0414">Isoprene biosynthesis</keyword>
<dbReference type="RefSeq" id="WP_244150349.1">
    <property type="nucleotide sequence ID" value="NZ_FOTO01000007.1"/>
</dbReference>
<dbReference type="GO" id="GO:0016114">
    <property type="term" value="P:terpenoid biosynthetic process"/>
    <property type="evidence" value="ECO:0007669"/>
    <property type="project" value="InterPro"/>
</dbReference>
<keyword evidence="2 7" id="KW-0479">Metal-binding</keyword>
<dbReference type="InterPro" id="IPR058579">
    <property type="entry name" value="IspG_C"/>
</dbReference>
<keyword evidence="5 7" id="KW-0411">Iron-sulfur</keyword>
<evidence type="ECO:0000256" key="6">
    <source>
        <dbReference type="ARBA" id="ARBA00023229"/>
    </source>
</evidence>
<feature type="binding site" evidence="7">
    <location>
        <position position="285"/>
    </location>
    <ligand>
        <name>[4Fe-4S] cluster</name>
        <dbReference type="ChEBI" id="CHEBI:49883"/>
    </ligand>
</feature>
<dbReference type="SUPFAM" id="SSF51366">
    <property type="entry name" value="Ribulose-phoshate binding barrel"/>
    <property type="match status" value="1"/>
</dbReference>
<feature type="binding site" evidence="7">
    <location>
        <position position="327"/>
    </location>
    <ligand>
        <name>[4Fe-4S] cluster</name>
        <dbReference type="ChEBI" id="CHEBI:49883"/>
    </ligand>
</feature>
<comment type="caution">
    <text evidence="11">The sequence shown here is derived from an EMBL/GenBank/DDBJ whole genome shotgun (WGS) entry which is preliminary data.</text>
</comment>
<dbReference type="InterPro" id="IPR011005">
    <property type="entry name" value="Dihydropteroate_synth-like_sf"/>
</dbReference>
<keyword evidence="12" id="KW-1185">Reference proteome</keyword>
<organism evidence="11 12">
    <name type="scientific">Desulfomicrobium norvegicum (strain DSM 1741 / NCIMB 8310)</name>
    <name type="common">Desulfovibrio baculatus (strain Norway 4)</name>
    <name type="synonym">Desulfovibrio desulfuricans (strain Norway 4)</name>
    <dbReference type="NCBI Taxonomy" id="52561"/>
    <lineage>
        <taxon>Bacteria</taxon>
        <taxon>Pseudomonadati</taxon>
        <taxon>Thermodesulfobacteriota</taxon>
        <taxon>Desulfovibrionia</taxon>
        <taxon>Desulfovibrionales</taxon>
        <taxon>Desulfomicrobiaceae</taxon>
        <taxon>Desulfomicrobium</taxon>
    </lineage>
</organism>
<dbReference type="NCBIfam" id="TIGR00612">
    <property type="entry name" value="ispG_gcpE"/>
    <property type="match status" value="1"/>
</dbReference>
<dbReference type="NCBIfam" id="NF001540">
    <property type="entry name" value="PRK00366.1"/>
    <property type="match status" value="1"/>
</dbReference>